<dbReference type="Pfam" id="PF04819">
    <property type="entry name" value="DUF716"/>
    <property type="match status" value="1"/>
</dbReference>
<keyword evidence="5 6" id="KW-0472">Membrane</keyword>
<gene>
    <name evidence="7" type="ORF">AXF42_Ash017512</name>
</gene>
<dbReference type="PANTHER" id="PTHR46285">
    <property type="entry name" value="PROTEINASE INHIBITOR I4, SERPIN (DUF716)-RELATED"/>
    <property type="match status" value="1"/>
</dbReference>
<feature type="transmembrane region" description="Helical" evidence="6">
    <location>
        <begin position="179"/>
        <end position="203"/>
    </location>
</feature>
<evidence type="ECO:0000256" key="3">
    <source>
        <dbReference type="ARBA" id="ARBA00022692"/>
    </source>
</evidence>
<dbReference type="Proteomes" id="UP000236161">
    <property type="component" value="Unassembled WGS sequence"/>
</dbReference>
<keyword evidence="4 6" id="KW-1133">Transmembrane helix</keyword>
<feature type="transmembrane region" description="Helical" evidence="6">
    <location>
        <begin position="12"/>
        <end position="31"/>
    </location>
</feature>
<dbReference type="EMBL" id="KZ452035">
    <property type="protein sequence ID" value="PKA49973.1"/>
    <property type="molecule type" value="Genomic_DNA"/>
</dbReference>
<evidence type="ECO:0000256" key="4">
    <source>
        <dbReference type="ARBA" id="ARBA00022989"/>
    </source>
</evidence>
<evidence type="ECO:0000313" key="7">
    <source>
        <dbReference type="EMBL" id="PKA49973.1"/>
    </source>
</evidence>
<name>A0A2I0A377_9ASPA</name>
<feature type="transmembrane region" description="Helical" evidence="6">
    <location>
        <begin position="242"/>
        <end position="260"/>
    </location>
</feature>
<feature type="transmembrane region" description="Helical" evidence="6">
    <location>
        <begin position="122"/>
        <end position="141"/>
    </location>
</feature>
<sequence>MGTLIGHVAPGFGFLLIGLWHLFNHTKLHFLNPKGYRSAPWFPAPKLRHLELILIAAGSLASIAMELFIGPEGHQPLDPDWTIPSNHLHNFEHASISLTFLLYAAAAAAFDRAFPPPPAAEPLTILAAAAAFAQQLFLFHLHSADHMGVEGQYHWLLQLVIAVSLVTTLMGISHPRSFAVGFVRSASIAFQGLWFVAMGYMLWTPALIPKGCFMKHENGHTVVRCPSEAALHRAKSLVNIEFSWMLVGVVALSMVFYLLMSRRYAEETEYSALSKSGGEEVDEAAELDLEAEKRSFLSFGKTMMRSMDLERGCATRGALRQRPCVTALHSCKVGGGGGGGGGGGSSRGQHMVWRNVGY</sequence>
<evidence type="ECO:0008006" key="9">
    <source>
        <dbReference type="Google" id="ProtNLM"/>
    </source>
</evidence>
<evidence type="ECO:0000313" key="8">
    <source>
        <dbReference type="Proteomes" id="UP000236161"/>
    </source>
</evidence>
<dbReference type="GO" id="GO:0016020">
    <property type="term" value="C:membrane"/>
    <property type="evidence" value="ECO:0007669"/>
    <property type="project" value="UniProtKB-SubCell"/>
</dbReference>
<keyword evidence="8" id="KW-1185">Reference proteome</keyword>
<evidence type="ECO:0000256" key="5">
    <source>
        <dbReference type="ARBA" id="ARBA00023136"/>
    </source>
</evidence>
<dbReference type="PANTHER" id="PTHR46285:SF3">
    <property type="entry name" value="PROTEINASE INHIBITOR I4, SERPIN (DUF716)"/>
    <property type="match status" value="1"/>
</dbReference>
<dbReference type="AlphaFoldDB" id="A0A2I0A377"/>
<feature type="transmembrane region" description="Helical" evidence="6">
    <location>
        <begin position="91"/>
        <end position="110"/>
    </location>
</feature>
<reference evidence="7 8" key="1">
    <citation type="journal article" date="2017" name="Nature">
        <title>The Apostasia genome and the evolution of orchids.</title>
        <authorList>
            <person name="Zhang G.Q."/>
            <person name="Liu K.W."/>
            <person name="Li Z."/>
            <person name="Lohaus R."/>
            <person name="Hsiao Y.Y."/>
            <person name="Niu S.C."/>
            <person name="Wang J.Y."/>
            <person name="Lin Y.C."/>
            <person name="Xu Q."/>
            <person name="Chen L.J."/>
            <person name="Yoshida K."/>
            <person name="Fujiwara S."/>
            <person name="Wang Z.W."/>
            <person name="Zhang Y.Q."/>
            <person name="Mitsuda N."/>
            <person name="Wang M."/>
            <person name="Liu G.H."/>
            <person name="Pecoraro L."/>
            <person name="Huang H.X."/>
            <person name="Xiao X.J."/>
            <person name="Lin M."/>
            <person name="Wu X.Y."/>
            <person name="Wu W.L."/>
            <person name="Chen Y.Y."/>
            <person name="Chang S.B."/>
            <person name="Sakamoto S."/>
            <person name="Ohme-Takagi M."/>
            <person name="Yagi M."/>
            <person name="Zeng S.J."/>
            <person name="Shen C.Y."/>
            <person name="Yeh C.M."/>
            <person name="Luo Y.B."/>
            <person name="Tsai W.C."/>
            <person name="Van de Peer Y."/>
            <person name="Liu Z.J."/>
        </authorList>
    </citation>
    <scope>NUCLEOTIDE SEQUENCE [LARGE SCALE GENOMIC DNA]</scope>
    <source>
        <strain evidence="8">cv. Shenzhen</strain>
        <tissue evidence="7">Stem</tissue>
    </source>
</reference>
<keyword evidence="3 6" id="KW-0812">Transmembrane</keyword>
<evidence type="ECO:0000256" key="1">
    <source>
        <dbReference type="ARBA" id="ARBA00004141"/>
    </source>
</evidence>
<dbReference type="OrthoDB" id="551896at2759"/>
<evidence type="ECO:0000256" key="6">
    <source>
        <dbReference type="SAM" id="Phobius"/>
    </source>
</evidence>
<comment type="similarity">
    <text evidence="2">Belongs to the TMEM45 family.</text>
</comment>
<proteinExistence type="inferred from homology"/>
<feature type="transmembrane region" description="Helical" evidence="6">
    <location>
        <begin position="153"/>
        <end position="172"/>
    </location>
</feature>
<comment type="subcellular location">
    <subcellularLocation>
        <location evidence="1">Membrane</location>
        <topology evidence="1">Multi-pass membrane protein</topology>
    </subcellularLocation>
</comment>
<protein>
    <recommendedName>
        <fullName evidence="9">Transmembrane protein 45B</fullName>
    </recommendedName>
</protein>
<organism evidence="7 8">
    <name type="scientific">Apostasia shenzhenica</name>
    <dbReference type="NCBI Taxonomy" id="1088818"/>
    <lineage>
        <taxon>Eukaryota</taxon>
        <taxon>Viridiplantae</taxon>
        <taxon>Streptophyta</taxon>
        <taxon>Embryophyta</taxon>
        <taxon>Tracheophyta</taxon>
        <taxon>Spermatophyta</taxon>
        <taxon>Magnoliopsida</taxon>
        <taxon>Liliopsida</taxon>
        <taxon>Asparagales</taxon>
        <taxon>Orchidaceae</taxon>
        <taxon>Apostasioideae</taxon>
        <taxon>Apostasia</taxon>
    </lineage>
</organism>
<accession>A0A2I0A377</accession>
<feature type="transmembrane region" description="Helical" evidence="6">
    <location>
        <begin position="52"/>
        <end position="71"/>
    </location>
</feature>
<evidence type="ECO:0000256" key="2">
    <source>
        <dbReference type="ARBA" id="ARBA00006948"/>
    </source>
</evidence>
<dbReference type="InterPro" id="IPR006904">
    <property type="entry name" value="DUF716"/>
</dbReference>